<name>A0ABU6ZMJ3_9FABA</name>
<keyword evidence="3" id="KW-1185">Reference proteome</keyword>
<evidence type="ECO:0000313" key="3">
    <source>
        <dbReference type="Proteomes" id="UP001341840"/>
    </source>
</evidence>
<gene>
    <name evidence="2" type="ORF">PIB30_071743</name>
</gene>
<sequence>IQVDEIIAKQFYKFINKTRIRTKLPFPGVIQRLCAEKKVPIPDDTMIPIDPHINSKLMERVRGEREARRQAPPPEQQNQAAAEIPQVPQFHQGLPPDFMATFNTAMASMQFHSGQRWDAFQQRFDEAQEEN</sequence>
<feature type="region of interest" description="Disordered" evidence="1">
    <location>
        <begin position="61"/>
        <end position="95"/>
    </location>
</feature>
<proteinExistence type="predicted"/>
<accession>A0ABU6ZMJ3</accession>
<evidence type="ECO:0000313" key="2">
    <source>
        <dbReference type="EMBL" id="MED6223206.1"/>
    </source>
</evidence>
<protein>
    <submittedName>
        <fullName evidence="2">Uncharacterized protein</fullName>
    </submittedName>
</protein>
<organism evidence="2 3">
    <name type="scientific">Stylosanthes scabra</name>
    <dbReference type="NCBI Taxonomy" id="79078"/>
    <lineage>
        <taxon>Eukaryota</taxon>
        <taxon>Viridiplantae</taxon>
        <taxon>Streptophyta</taxon>
        <taxon>Embryophyta</taxon>
        <taxon>Tracheophyta</taxon>
        <taxon>Spermatophyta</taxon>
        <taxon>Magnoliopsida</taxon>
        <taxon>eudicotyledons</taxon>
        <taxon>Gunneridae</taxon>
        <taxon>Pentapetalae</taxon>
        <taxon>rosids</taxon>
        <taxon>fabids</taxon>
        <taxon>Fabales</taxon>
        <taxon>Fabaceae</taxon>
        <taxon>Papilionoideae</taxon>
        <taxon>50 kb inversion clade</taxon>
        <taxon>dalbergioids sensu lato</taxon>
        <taxon>Dalbergieae</taxon>
        <taxon>Pterocarpus clade</taxon>
        <taxon>Stylosanthes</taxon>
    </lineage>
</organism>
<dbReference type="EMBL" id="JASCZI010272695">
    <property type="protein sequence ID" value="MED6223206.1"/>
    <property type="molecule type" value="Genomic_DNA"/>
</dbReference>
<feature type="non-terminal residue" evidence="2">
    <location>
        <position position="1"/>
    </location>
</feature>
<feature type="compositionally biased region" description="Low complexity" evidence="1">
    <location>
        <begin position="76"/>
        <end position="86"/>
    </location>
</feature>
<comment type="caution">
    <text evidence="2">The sequence shown here is derived from an EMBL/GenBank/DDBJ whole genome shotgun (WGS) entry which is preliminary data.</text>
</comment>
<reference evidence="2 3" key="1">
    <citation type="journal article" date="2023" name="Plants (Basel)">
        <title>Bridging the Gap: Combining Genomics and Transcriptomics Approaches to Understand Stylosanthes scabra, an Orphan Legume from the Brazilian Caatinga.</title>
        <authorList>
            <person name="Ferreira-Neto J.R.C."/>
            <person name="da Silva M.D."/>
            <person name="Binneck E."/>
            <person name="de Melo N.F."/>
            <person name="da Silva R.H."/>
            <person name="de Melo A.L.T.M."/>
            <person name="Pandolfi V."/>
            <person name="Bustamante F.O."/>
            <person name="Brasileiro-Vidal A.C."/>
            <person name="Benko-Iseppon A.M."/>
        </authorList>
    </citation>
    <scope>NUCLEOTIDE SEQUENCE [LARGE SCALE GENOMIC DNA]</scope>
    <source>
        <tissue evidence="2">Leaves</tissue>
    </source>
</reference>
<dbReference type="Proteomes" id="UP001341840">
    <property type="component" value="Unassembled WGS sequence"/>
</dbReference>
<evidence type="ECO:0000256" key="1">
    <source>
        <dbReference type="SAM" id="MobiDB-lite"/>
    </source>
</evidence>